<reference evidence="4 5" key="1">
    <citation type="submission" date="2019-09" db="EMBL/GenBank/DDBJ databases">
        <title>Hybrid Assembly of the complete Genome of the Deep-Sea Bacterium Moritella marina from long Nanopore and Illumina reads.</title>
        <authorList>
            <person name="Magin S."/>
            <person name="Georgoulis A."/>
            <person name="Papadimitriou K."/>
            <person name="Iliakis G."/>
            <person name="Vorgias C.E."/>
        </authorList>
    </citation>
    <scope>NUCLEOTIDE SEQUENCE [LARGE SCALE GENOMIC DNA]</scope>
    <source>
        <strain evidence="4 5">MP-1</strain>
    </source>
</reference>
<organism evidence="4 5">
    <name type="scientific">Moritella marina ATCC 15381</name>
    <dbReference type="NCBI Taxonomy" id="1202962"/>
    <lineage>
        <taxon>Bacteria</taxon>
        <taxon>Pseudomonadati</taxon>
        <taxon>Pseudomonadota</taxon>
        <taxon>Gammaproteobacteria</taxon>
        <taxon>Alteromonadales</taxon>
        <taxon>Moritellaceae</taxon>
        <taxon>Moritella</taxon>
    </lineage>
</organism>
<evidence type="ECO:0000313" key="5">
    <source>
        <dbReference type="Proteomes" id="UP000327424"/>
    </source>
</evidence>
<dbReference type="InterPro" id="IPR043128">
    <property type="entry name" value="Rev_trsase/Diguanyl_cyclase"/>
</dbReference>
<dbReference type="AlphaFoldDB" id="A0A5J6WJQ8"/>
<evidence type="ECO:0000259" key="3">
    <source>
        <dbReference type="PROSITE" id="PS50887"/>
    </source>
</evidence>
<dbReference type="CDD" id="cd01949">
    <property type="entry name" value="GGDEF"/>
    <property type="match status" value="1"/>
</dbReference>
<feature type="domain" description="GGDEF" evidence="3">
    <location>
        <begin position="146"/>
        <end position="268"/>
    </location>
</feature>
<dbReference type="Gene3D" id="3.30.70.270">
    <property type="match status" value="1"/>
</dbReference>
<proteinExistence type="predicted"/>
<evidence type="ECO:0000256" key="2">
    <source>
        <dbReference type="ARBA" id="ARBA00034247"/>
    </source>
</evidence>
<dbReference type="SMART" id="SM00267">
    <property type="entry name" value="GGDEF"/>
    <property type="match status" value="1"/>
</dbReference>
<dbReference type="PANTHER" id="PTHR45138:SF9">
    <property type="entry name" value="DIGUANYLATE CYCLASE DGCM-RELATED"/>
    <property type="match status" value="1"/>
</dbReference>
<sequence length="268" mass="30491">MSLINQVIQSFPGLVAVKKLSGEHVVVNESYKGFFPFDVHGLTLDDIINKIENKDVIDLLLQCKVNDAAALAEPDKMKTSIETFLDTSFESVRYIMTDGGDEFMALLSWDITEKVKTADKLNARLQHDDLTGIANKTALMQRTFNNNNTVVYLDLDNFKRINDTFGHLKGDEMLRKFALHINHQLRDKDTIYRVGGDEFVVVFEDVGKVKIDERLTQIRHNIEQDDEFLGISFSFGLHAMSHDITLSGALESADKLLYMSKQLRRNQC</sequence>
<dbReference type="InterPro" id="IPR000160">
    <property type="entry name" value="GGDEF_dom"/>
</dbReference>
<dbReference type="EMBL" id="CP044399">
    <property type="protein sequence ID" value="QFI37045.1"/>
    <property type="molecule type" value="Genomic_DNA"/>
</dbReference>
<dbReference type="Pfam" id="PF00990">
    <property type="entry name" value="GGDEF"/>
    <property type="match status" value="1"/>
</dbReference>
<dbReference type="SUPFAM" id="SSF55073">
    <property type="entry name" value="Nucleotide cyclase"/>
    <property type="match status" value="1"/>
</dbReference>
<dbReference type="GO" id="GO:0052621">
    <property type="term" value="F:diguanylate cyclase activity"/>
    <property type="evidence" value="ECO:0007669"/>
    <property type="project" value="UniProtKB-EC"/>
</dbReference>
<protein>
    <recommendedName>
        <fullName evidence="1">diguanylate cyclase</fullName>
        <ecNumber evidence="1">2.7.7.65</ecNumber>
    </recommendedName>
</protein>
<comment type="catalytic activity">
    <reaction evidence="2">
        <text>2 GTP = 3',3'-c-di-GMP + 2 diphosphate</text>
        <dbReference type="Rhea" id="RHEA:24898"/>
        <dbReference type="ChEBI" id="CHEBI:33019"/>
        <dbReference type="ChEBI" id="CHEBI:37565"/>
        <dbReference type="ChEBI" id="CHEBI:58805"/>
        <dbReference type="EC" id="2.7.7.65"/>
    </reaction>
</comment>
<dbReference type="InterPro" id="IPR050469">
    <property type="entry name" value="Diguanylate_Cyclase"/>
</dbReference>
<evidence type="ECO:0000256" key="1">
    <source>
        <dbReference type="ARBA" id="ARBA00012528"/>
    </source>
</evidence>
<keyword evidence="5" id="KW-1185">Reference proteome</keyword>
<dbReference type="PANTHER" id="PTHR45138">
    <property type="entry name" value="REGULATORY COMPONENTS OF SENSORY TRANSDUCTION SYSTEM"/>
    <property type="match status" value="1"/>
</dbReference>
<evidence type="ECO:0000313" key="4">
    <source>
        <dbReference type="EMBL" id="QFI37045.1"/>
    </source>
</evidence>
<accession>A0A5J6WJQ8</accession>
<dbReference type="RefSeq" id="WP_019439346.1">
    <property type="nucleotide sequence ID" value="NZ_ALOE01000001.1"/>
</dbReference>
<gene>
    <name evidence="4" type="ORF">FR932_03975</name>
</gene>
<dbReference type="OrthoDB" id="70510at2"/>
<dbReference type="PROSITE" id="PS50887">
    <property type="entry name" value="GGDEF"/>
    <property type="match status" value="1"/>
</dbReference>
<dbReference type="KEGG" id="mmaa:FR932_03975"/>
<name>A0A5J6WJQ8_MORMI</name>
<dbReference type="InterPro" id="IPR029787">
    <property type="entry name" value="Nucleotide_cyclase"/>
</dbReference>
<dbReference type="EC" id="2.7.7.65" evidence="1"/>
<dbReference type="Proteomes" id="UP000327424">
    <property type="component" value="Chromosome"/>
</dbReference>
<dbReference type="NCBIfam" id="TIGR00254">
    <property type="entry name" value="GGDEF"/>
    <property type="match status" value="1"/>
</dbReference>